<evidence type="ECO:0000313" key="4">
    <source>
        <dbReference type="Proteomes" id="UP001305521"/>
    </source>
</evidence>
<evidence type="ECO:0000313" key="3">
    <source>
        <dbReference type="EMBL" id="WPB84102.1"/>
    </source>
</evidence>
<dbReference type="Pfam" id="PF06230">
    <property type="entry name" value="LpxI_C"/>
    <property type="match status" value="1"/>
</dbReference>
<dbReference type="EMBL" id="CP137852">
    <property type="protein sequence ID" value="WPB84102.1"/>
    <property type="molecule type" value="Genomic_DNA"/>
</dbReference>
<dbReference type="GO" id="GO:0016787">
    <property type="term" value="F:hydrolase activity"/>
    <property type="evidence" value="ECO:0007669"/>
    <property type="project" value="UniProtKB-KW"/>
</dbReference>
<dbReference type="Gene3D" id="3.40.50.20">
    <property type="match status" value="1"/>
</dbReference>
<dbReference type="RefSeq" id="WP_318648058.1">
    <property type="nucleotide sequence ID" value="NZ_CP137852.1"/>
</dbReference>
<evidence type="ECO:0000259" key="1">
    <source>
        <dbReference type="Pfam" id="PF06230"/>
    </source>
</evidence>
<dbReference type="Proteomes" id="UP001305521">
    <property type="component" value="Chromosome"/>
</dbReference>
<dbReference type="EC" id="3.6.1.54" evidence="3"/>
<keyword evidence="3" id="KW-0378">Hydrolase</keyword>
<dbReference type="Pfam" id="PF17930">
    <property type="entry name" value="LpxI_N"/>
    <property type="match status" value="1"/>
</dbReference>
<evidence type="ECO:0000259" key="2">
    <source>
        <dbReference type="Pfam" id="PF17930"/>
    </source>
</evidence>
<organism evidence="3 4">
    <name type="scientific">Sediminicoccus rosea</name>
    <dbReference type="NCBI Taxonomy" id="1225128"/>
    <lineage>
        <taxon>Bacteria</taxon>
        <taxon>Pseudomonadati</taxon>
        <taxon>Pseudomonadota</taxon>
        <taxon>Alphaproteobacteria</taxon>
        <taxon>Acetobacterales</taxon>
        <taxon>Roseomonadaceae</taxon>
        <taxon>Sediminicoccus</taxon>
    </lineage>
</organism>
<dbReference type="InterPro" id="IPR010415">
    <property type="entry name" value="LpxI_C"/>
</dbReference>
<sequence length="277" mass="28991">MKLGLLAGGGPFPARVAEAALARGHEVFVVLLRDFHDDPALRAFPHIEERVGAGGTIIQRLRAEGITHLVLCGKAKRLSPLTLWPDAWMAKVIARLGKAVFAGDDTLLRNFIGILGEEGFEVIAPQSLLPSSTAAAGLLSGEAPDEMARADILRGIGVLRALADQDVGQSVVVQQGLVLGIEAVEGTDALLARAASLRRDGPGGVLVKLAKPQQELRVDAPVVGSITVRHAAEAGLRGIAVEAGRTILADGEGLLAEARKRGLFVIAIEPETFARSA</sequence>
<dbReference type="PANTHER" id="PTHR39962">
    <property type="entry name" value="BLL4848 PROTEIN"/>
    <property type="match status" value="1"/>
</dbReference>
<dbReference type="InterPro" id="IPR043167">
    <property type="entry name" value="LpxI_C_sf"/>
</dbReference>
<name>A0ABZ0PFC2_9PROT</name>
<gene>
    <name evidence="3" type="primary">lpxI</name>
    <name evidence="3" type="ORF">R9Z33_18620</name>
</gene>
<reference evidence="3 4" key="1">
    <citation type="submission" date="2023-11" db="EMBL/GenBank/DDBJ databases">
        <title>Arctic aerobic anoxygenic photoheterotroph Sediminicoccus rosea KRV36 adapts its photosynthesis to long days of polar summer.</title>
        <authorList>
            <person name="Tomasch J."/>
            <person name="Kopejtka K."/>
            <person name="Bily T."/>
            <person name="Gardiner A.T."/>
            <person name="Gardian Z."/>
            <person name="Shivaramu S."/>
            <person name="Koblizek M."/>
            <person name="Engelhardt F."/>
            <person name="Kaftan D."/>
        </authorList>
    </citation>
    <scope>NUCLEOTIDE SEQUENCE [LARGE SCALE GENOMIC DNA]</scope>
    <source>
        <strain evidence="3 4">R-30</strain>
    </source>
</reference>
<dbReference type="InterPro" id="IPR041255">
    <property type="entry name" value="LpxI_N"/>
</dbReference>
<feature type="domain" description="LpxI N-terminal" evidence="2">
    <location>
        <begin position="2"/>
        <end position="131"/>
    </location>
</feature>
<feature type="domain" description="LpxI C-terminal" evidence="1">
    <location>
        <begin position="136"/>
        <end position="266"/>
    </location>
</feature>
<dbReference type="Gene3D" id="3.40.140.80">
    <property type="match status" value="1"/>
</dbReference>
<protein>
    <submittedName>
        <fullName evidence="3">UDP-2,3-diacylglucosamine diphosphatase LpxI</fullName>
        <ecNumber evidence="3">3.6.1.54</ecNumber>
    </submittedName>
</protein>
<dbReference type="PANTHER" id="PTHR39962:SF1">
    <property type="entry name" value="LPXI FAMILY PROTEIN"/>
    <property type="match status" value="1"/>
</dbReference>
<proteinExistence type="predicted"/>
<accession>A0ABZ0PFC2</accession>
<keyword evidence="4" id="KW-1185">Reference proteome</keyword>
<dbReference type="InterPro" id="IPR053174">
    <property type="entry name" value="LpxI"/>
</dbReference>